<evidence type="ECO:0000313" key="4">
    <source>
        <dbReference type="Proteomes" id="UP000010959"/>
    </source>
</evidence>
<dbReference type="InterPro" id="IPR051083">
    <property type="entry name" value="GrpII_Intron_Splice-Mob/Def"/>
</dbReference>
<dbReference type="CDD" id="cd01651">
    <property type="entry name" value="RT_G2_intron"/>
    <property type="match status" value="1"/>
</dbReference>
<dbReference type="PANTHER" id="PTHR34047:SF8">
    <property type="entry name" value="PROTEIN YKFC"/>
    <property type="match status" value="1"/>
</dbReference>
<evidence type="ECO:0000313" key="3">
    <source>
        <dbReference type="EMBL" id="ELP34196.1"/>
    </source>
</evidence>
<dbReference type="SUPFAM" id="SSF56672">
    <property type="entry name" value="DNA/RNA polymerases"/>
    <property type="match status" value="1"/>
</dbReference>
<proteinExistence type="inferred from homology"/>
<protein>
    <submittedName>
        <fullName evidence="3">RNA-directed DNA polymerase (Reverse transcriptase)</fullName>
        <ecNumber evidence="3">2.7.7.49</ecNumber>
    </submittedName>
</protein>
<evidence type="ECO:0000259" key="2">
    <source>
        <dbReference type="PROSITE" id="PS50878"/>
    </source>
</evidence>
<dbReference type="InterPro" id="IPR000477">
    <property type="entry name" value="RT_dom"/>
</dbReference>
<dbReference type="EC" id="2.7.7.49" evidence="3"/>
<dbReference type="InterPro" id="IPR030931">
    <property type="entry name" value="Group_II_RT_mat"/>
</dbReference>
<keyword evidence="3" id="KW-0808">Transferase</keyword>
<comment type="caution">
    <text evidence="3">The sequence shown here is derived from an EMBL/GenBank/DDBJ whole genome shotgun (WGS) entry which is preliminary data.</text>
</comment>
<dbReference type="PATRIC" id="fig|993516.3.peg.2005"/>
<evidence type="ECO:0000256" key="1">
    <source>
        <dbReference type="ARBA" id="ARBA00034120"/>
    </source>
</evidence>
<dbReference type="GO" id="GO:0003964">
    <property type="term" value="F:RNA-directed DNA polymerase activity"/>
    <property type="evidence" value="ECO:0007669"/>
    <property type="project" value="UniProtKB-KW"/>
</dbReference>
<dbReference type="PROSITE" id="PS50878">
    <property type="entry name" value="RT_POL"/>
    <property type="match status" value="1"/>
</dbReference>
<gene>
    <name evidence="3" type="ORF">RBSWK_01879</name>
</gene>
<dbReference type="InterPro" id="IPR043502">
    <property type="entry name" value="DNA/RNA_pol_sf"/>
</dbReference>
<feature type="domain" description="Reverse transcriptase" evidence="2">
    <location>
        <begin position="77"/>
        <end position="303"/>
    </location>
</feature>
<accession>L7CM93</accession>
<dbReference type="EMBL" id="AMWG01000039">
    <property type="protein sequence ID" value="ELP34196.1"/>
    <property type="molecule type" value="Genomic_DNA"/>
</dbReference>
<keyword evidence="3" id="KW-0695">RNA-directed DNA polymerase</keyword>
<dbReference type="AlphaFoldDB" id="L7CM93"/>
<dbReference type="Proteomes" id="UP000010959">
    <property type="component" value="Unassembled WGS sequence"/>
</dbReference>
<dbReference type="PANTHER" id="PTHR34047">
    <property type="entry name" value="NUCLEAR INTRON MATURASE 1, MITOCHONDRIAL-RELATED"/>
    <property type="match status" value="1"/>
</dbReference>
<reference evidence="3 4" key="1">
    <citation type="journal article" date="2013" name="Mar. Genomics">
        <title>Expression of sulfatases in Rhodopirellula baltica and the diversity of sulfatases in the genus Rhodopirellula.</title>
        <authorList>
            <person name="Wegner C.E."/>
            <person name="Richter-Heitmann T."/>
            <person name="Klindworth A."/>
            <person name="Klockow C."/>
            <person name="Richter M."/>
            <person name="Achstetter T."/>
            <person name="Glockner F.O."/>
            <person name="Harder J."/>
        </authorList>
    </citation>
    <scope>NUCLEOTIDE SEQUENCE [LARGE SCALE GENOMIC DNA]</scope>
    <source>
        <strain evidence="3 4">SWK14</strain>
    </source>
</reference>
<name>L7CM93_RHOBT</name>
<keyword evidence="3" id="KW-0548">Nucleotidyltransferase</keyword>
<sequence>MFEDGDTSQDIQRDDWAEACIEKSALNEDHALMEEIVDDIIIEMAWARVRSNRGAPGPDGITVKEFPEWIRPRWETIRGQLLDGTYRPSPARRVSIEKPDGGTRELGIPNLLDRVIQTAIVRVLTPIFDPEFSESSFGYRPHRSAQGAVKQVQTIIRGGRRWCVDMDLSKFFDRVQHDVLMSRVSRKVHDKRLLKLIGRYLRAGVMVGGLCQTSEEGTMQGGPLSPLLSNIYLDALDKELEKRGLPFVRYADDFAIFTKSEAAAQRVYASVERFLRERLKLTVNHDKSSIRRADGLEYVGYEFRGYGGQIRVSQKKLDAFGIAHEKLTVDRS</sequence>
<dbReference type="Pfam" id="PF00078">
    <property type="entry name" value="RVT_1"/>
    <property type="match status" value="1"/>
</dbReference>
<dbReference type="NCBIfam" id="TIGR04416">
    <property type="entry name" value="group_II_RT_mat"/>
    <property type="match status" value="1"/>
</dbReference>
<organism evidence="3 4">
    <name type="scientific">Rhodopirellula baltica SWK14</name>
    <dbReference type="NCBI Taxonomy" id="993516"/>
    <lineage>
        <taxon>Bacteria</taxon>
        <taxon>Pseudomonadati</taxon>
        <taxon>Planctomycetota</taxon>
        <taxon>Planctomycetia</taxon>
        <taxon>Pirellulales</taxon>
        <taxon>Pirellulaceae</taxon>
        <taxon>Rhodopirellula</taxon>
    </lineage>
</organism>
<comment type="similarity">
    <text evidence="1">Belongs to the bacterial reverse transcriptase family.</text>
</comment>